<reference evidence="4" key="1">
    <citation type="journal article" date="2019" name="Int. J. Syst. Evol. Microbiol.">
        <title>The Global Catalogue of Microorganisms (GCM) 10K type strain sequencing project: providing services to taxonomists for standard genome sequencing and annotation.</title>
        <authorList>
            <consortium name="The Broad Institute Genomics Platform"/>
            <consortium name="The Broad Institute Genome Sequencing Center for Infectious Disease"/>
            <person name="Wu L."/>
            <person name="Ma J."/>
        </authorList>
    </citation>
    <scope>NUCLEOTIDE SEQUENCE [LARGE SCALE GENOMIC DNA]</scope>
    <source>
        <strain evidence="4">JCM 17805</strain>
    </source>
</reference>
<evidence type="ECO:0000313" key="3">
    <source>
        <dbReference type="EMBL" id="GAA4649284.1"/>
    </source>
</evidence>
<organism evidence="3 4">
    <name type="scientific">Kistimonas scapharcae</name>
    <dbReference type="NCBI Taxonomy" id="1036133"/>
    <lineage>
        <taxon>Bacteria</taxon>
        <taxon>Pseudomonadati</taxon>
        <taxon>Pseudomonadota</taxon>
        <taxon>Gammaproteobacteria</taxon>
        <taxon>Oceanospirillales</taxon>
        <taxon>Endozoicomonadaceae</taxon>
        <taxon>Kistimonas</taxon>
    </lineage>
</organism>
<keyword evidence="2" id="KW-0472">Membrane</keyword>
<name>A0ABP8UZW4_9GAMM</name>
<dbReference type="Gene3D" id="1.20.5.340">
    <property type="match status" value="1"/>
</dbReference>
<accession>A0ABP8UZW4</accession>
<keyword evidence="2" id="KW-0812">Transmembrane</keyword>
<dbReference type="EMBL" id="BAABFL010000129">
    <property type="protein sequence ID" value="GAA4649284.1"/>
    <property type="molecule type" value="Genomic_DNA"/>
</dbReference>
<evidence type="ECO:0000313" key="4">
    <source>
        <dbReference type="Proteomes" id="UP001500604"/>
    </source>
</evidence>
<feature type="coiled-coil region" evidence="1">
    <location>
        <begin position="1"/>
        <end position="28"/>
    </location>
</feature>
<proteinExistence type="predicted"/>
<gene>
    <name evidence="3" type="ORF">GCM10023116_15580</name>
</gene>
<dbReference type="Proteomes" id="UP001500604">
    <property type="component" value="Unassembled WGS sequence"/>
</dbReference>
<keyword evidence="1" id="KW-0175">Coiled coil</keyword>
<feature type="transmembrane region" description="Helical" evidence="2">
    <location>
        <begin position="77"/>
        <end position="98"/>
    </location>
</feature>
<dbReference type="RefSeq" id="WP_345195075.1">
    <property type="nucleotide sequence ID" value="NZ_BAABFL010000129.1"/>
</dbReference>
<evidence type="ECO:0000256" key="2">
    <source>
        <dbReference type="SAM" id="Phobius"/>
    </source>
</evidence>
<comment type="caution">
    <text evidence="3">The sequence shown here is derived from an EMBL/GenBank/DDBJ whole genome shotgun (WGS) entry which is preliminary data.</text>
</comment>
<protein>
    <submittedName>
        <fullName evidence="3">Uncharacterized protein</fullName>
    </submittedName>
</protein>
<evidence type="ECO:0000256" key="1">
    <source>
        <dbReference type="SAM" id="Coils"/>
    </source>
</evidence>
<keyword evidence="4" id="KW-1185">Reference proteome</keyword>
<keyword evidence="2" id="KW-1133">Transmembrane helix</keyword>
<sequence length="118" mass="13387">MNELDTRVNQIERDLAVMDHRLRDLEGTPPRINTLENTVTHLQVKVETISSDITEIKSEGKETHRLVLNLRDDVKRLFTIGVVVVSLISAGAAVVSLYDTWLDINQKTRDVKHVGRTD</sequence>